<dbReference type="RefSeq" id="WP_085815819.1">
    <property type="nucleotide sequence ID" value="NZ_FWFU01000001.1"/>
</dbReference>
<dbReference type="EMBL" id="FWFU01000001">
    <property type="protein sequence ID" value="SLN11184.1"/>
    <property type="molecule type" value="Genomic_DNA"/>
</dbReference>
<name>A0A1X6Y666_9RHOB</name>
<dbReference type="Proteomes" id="UP000193207">
    <property type="component" value="Unassembled WGS sequence"/>
</dbReference>
<dbReference type="Pfam" id="PF05354">
    <property type="entry name" value="Phage_attach"/>
    <property type="match status" value="1"/>
</dbReference>
<reference evidence="1 2" key="1">
    <citation type="submission" date="2017-03" db="EMBL/GenBank/DDBJ databases">
        <authorList>
            <person name="Afonso C.L."/>
            <person name="Miller P.J."/>
            <person name="Scott M.A."/>
            <person name="Spackman E."/>
            <person name="Goraichik I."/>
            <person name="Dimitrov K.M."/>
            <person name="Suarez D.L."/>
            <person name="Swayne D.E."/>
        </authorList>
    </citation>
    <scope>NUCLEOTIDE SEQUENCE [LARGE SCALE GENOMIC DNA]</scope>
    <source>
        <strain evidence="1 2">CECT 8110</strain>
    </source>
</reference>
<dbReference type="GO" id="GO:0019068">
    <property type="term" value="P:virion assembly"/>
    <property type="evidence" value="ECO:0007669"/>
    <property type="project" value="InterPro"/>
</dbReference>
<keyword evidence="2" id="KW-1185">Reference proteome</keyword>
<evidence type="ECO:0000313" key="2">
    <source>
        <dbReference type="Proteomes" id="UP000193207"/>
    </source>
</evidence>
<evidence type="ECO:0000313" key="1">
    <source>
        <dbReference type="EMBL" id="SLN11184.1"/>
    </source>
</evidence>
<sequence length="190" mass="20184">MTIAEDFLDAMCPVSATYSRGVDTADLRVAIQESDKAFRTSRRDQLIASDCSGVILKNALVRRGGRLTLTDGTEYRIDRVMNSGVPGLSDLALVRLNGVAMPVYDASQEIPLDATVTLDGVEIPAHVNPSVEVEEIGDDGSRVVVSRIMVAIRATDATGAKPGSVVVVDGEARRAARVMNDGLGMVKVLV</sequence>
<proteinExistence type="predicted"/>
<dbReference type="OrthoDB" id="9874214at2"/>
<protein>
    <submittedName>
        <fullName evidence="1">Uncharacterized protein</fullName>
    </submittedName>
</protein>
<dbReference type="InterPro" id="IPR008018">
    <property type="entry name" value="Phage_tail_attach_FII"/>
</dbReference>
<organism evidence="1 2">
    <name type="scientific">Roseovarius halotolerans</name>
    <dbReference type="NCBI Taxonomy" id="505353"/>
    <lineage>
        <taxon>Bacteria</taxon>
        <taxon>Pseudomonadati</taxon>
        <taxon>Pseudomonadota</taxon>
        <taxon>Alphaproteobacteria</taxon>
        <taxon>Rhodobacterales</taxon>
        <taxon>Roseobacteraceae</taxon>
        <taxon>Roseovarius</taxon>
    </lineage>
</organism>
<dbReference type="AlphaFoldDB" id="A0A1X6Y666"/>
<gene>
    <name evidence="1" type="ORF">ROH8110_00069</name>
</gene>
<accession>A0A1X6Y666</accession>